<sequence length="102" mass="11039">MTLEELTGSLAALASQHRLAIIAELRGGRLHVSELARRLGMSRALLYMHAAKLEAAGFIESSLELSVTGSSVKYMSLVDFELTVTPALIEAAAKQQPKEEQD</sequence>
<dbReference type="InterPro" id="IPR011991">
    <property type="entry name" value="ArsR-like_HTH"/>
</dbReference>
<keyword evidence="3" id="KW-1185">Reference proteome</keyword>
<dbReference type="InterPro" id="IPR001845">
    <property type="entry name" value="HTH_ArsR_DNA-bd_dom"/>
</dbReference>
<evidence type="ECO:0000313" key="2">
    <source>
        <dbReference type="EMBL" id="TDF91771.1"/>
    </source>
</evidence>
<name>A0A4R5K9D5_9MICC</name>
<dbReference type="InterPro" id="IPR036388">
    <property type="entry name" value="WH-like_DNA-bd_sf"/>
</dbReference>
<dbReference type="EMBL" id="SMRU01000027">
    <property type="protein sequence ID" value="TDF91771.1"/>
    <property type="molecule type" value="Genomic_DNA"/>
</dbReference>
<accession>A0A4R5K9D5</accession>
<reference evidence="2 3" key="1">
    <citation type="submission" date="2019-03" db="EMBL/GenBank/DDBJ databases">
        <title>Whole genome sequence of Arthrobacter sp JH1-1.</title>
        <authorList>
            <person name="Trinh H.N."/>
        </authorList>
    </citation>
    <scope>NUCLEOTIDE SEQUENCE [LARGE SCALE GENOMIC DNA]</scope>
    <source>
        <strain evidence="2 3">JH1-1</strain>
    </source>
</reference>
<dbReference type="CDD" id="cd00090">
    <property type="entry name" value="HTH_ARSR"/>
    <property type="match status" value="1"/>
</dbReference>
<proteinExistence type="predicted"/>
<dbReference type="GO" id="GO:0003700">
    <property type="term" value="F:DNA-binding transcription factor activity"/>
    <property type="evidence" value="ECO:0007669"/>
    <property type="project" value="InterPro"/>
</dbReference>
<evidence type="ECO:0000259" key="1">
    <source>
        <dbReference type="SMART" id="SM00418"/>
    </source>
</evidence>
<dbReference type="OrthoDB" id="166264at2"/>
<dbReference type="Pfam" id="PF01022">
    <property type="entry name" value="HTH_5"/>
    <property type="match status" value="1"/>
</dbReference>
<organism evidence="2 3">
    <name type="scientific">Arthrobacter terricola</name>
    <dbReference type="NCBI Taxonomy" id="2547396"/>
    <lineage>
        <taxon>Bacteria</taxon>
        <taxon>Bacillati</taxon>
        <taxon>Actinomycetota</taxon>
        <taxon>Actinomycetes</taxon>
        <taxon>Micrococcales</taxon>
        <taxon>Micrococcaceae</taxon>
        <taxon>Arthrobacter</taxon>
    </lineage>
</organism>
<dbReference type="SMART" id="SM00418">
    <property type="entry name" value="HTH_ARSR"/>
    <property type="match status" value="1"/>
</dbReference>
<gene>
    <name evidence="2" type="ORF">E1809_19835</name>
</gene>
<evidence type="ECO:0000313" key="3">
    <source>
        <dbReference type="Proteomes" id="UP000295511"/>
    </source>
</evidence>
<protein>
    <submittedName>
        <fullName evidence="2">ArsR family transcriptional regulator</fullName>
    </submittedName>
</protein>
<dbReference type="SUPFAM" id="SSF46785">
    <property type="entry name" value="Winged helix' DNA-binding domain"/>
    <property type="match status" value="1"/>
</dbReference>
<dbReference type="AlphaFoldDB" id="A0A4R5K9D5"/>
<dbReference type="Gene3D" id="1.10.10.10">
    <property type="entry name" value="Winged helix-like DNA-binding domain superfamily/Winged helix DNA-binding domain"/>
    <property type="match status" value="1"/>
</dbReference>
<dbReference type="InterPro" id="IPR036390">
    <property type="entry name" value="WH_DNA-bd_sf"/>
</dbReference>
<dbReference type="Proteomes" id="UP000295511">
    <property type="component" value="Unassembled WGS sequence"/>
</dbReference>
<comment type="caution">
    <text evidence="2">The sequence shown here is derived from an EMBL/GenBank/DDBJ whole genome shotgun (WGS) entry which is preliminary data.</text>
</comment>
<dbReference type="RefSeq" id="WP_133205969.1">
    <property type="nucleotide sequence ID" value="NZ_SMRU01000027.1"/>
</dbReference>
<feature type="domain" description="HTH arsR-type" evidence="1">
    <location>
        <begin position="8"/>
        <end position="94"/>
    </location>
</feature>